<dbReference type="EMBL" id="MK072024">
    <property type="protein sequence ID" value="AYV77281.1"/>
    <property type="molecule type" value="Genomic_DNA"/>
</dbReference>
<reference evidence="1" key="1">
    <citation type="submission" date="2018-10" db="EMBL/GenBank/DDBJ databases">
        <title>Hidden diversity of soil giant viruses.</title>
        <authorList>
            <person name="Schulz F."/>
            <person name="Alteio L."/>
            <person name="Goudeau D."/>
            <person name="Ryan E.M."/>
            <person name="Malmstrom R.R."/>
            <person name="Blanchard J."/>
            <person name="Woyke T."/>
        </authorList>
    </citation>
    <scope>NUCLEOTIDE SEQUENCE</scope>
    <source>
        <strain evidence="1">BAV1</strain>
    </source>
</reference>
<organism evidence="1">
    <name type="scientific">Barrevirus sp</name>
    <dbReference type="NCBI Taxonomy" id="2487763"/>
    <lineage>
        <taxon>Viruses</taxon>
        <taxon>Varidnaviria</taxon>
        <taxon>Bamfordvirae</taxon>
        <taxon>Nucleocytoviricota</taxon>
        <taxon>Megaviricetes</taxon>
        <taxon>Imitervirales</taxon>
        <taxon>Mimiviridae</taxon>
        <taxon>Klosneuvirinae</taxon>
    </lineage>
</organism>
<proteinExistence type="predicted"/>
<evidence type="ECO:0000313" key="1">
    <source>
        <dbReference type="EMBL" id="AYV77281.1"/>
    </source>
</evidence>
<name>A0A3G4ZTE6_9VIRU</name>
<gene>
    <name evidence="1" type="ORF">Barrevirus27_8</name>
</gene>
<accession>A0A3G4ZTE6</accession>
<sequence length="65" mass="7341">MAYLINPRLLECLAQVQSFDDLEKLAEEIVTLFTASPEADQLYLLSDGYNARKINAAKRVVDPQK</sequence>
<protein>
    <submittedName>
        <fullName evidence="1">Uncharacterized protein</fullName>
    </submittedName>
</protein>